<reference evidence="1 2" key="1">
    <citation type="submission" date="2018-08" db="EMBL/GenBank/DDBJ databases">
        <title>Chitinophaga sp. K20C18050901, a novel bacterium isolated from forest soil.</title>
        <authorList>
            <person name="Wang C."/>
        </authorList>
    </citation>
    <scope>NUCLEOTIDE SEQUENCE [LARGE SCALE GENOMIC DNA]</scope>
    <source>
        <strain evidence="1 2">K20C18050901</strain>
    </source>
</reference>
<dbReference type="Pfam" id="PF13289">
    <property type="entry name" value="SIR2_2"/>
    <property type="match status" value="1"/>
</dbReference>
<name>A0A3E1NWY9_9BACT</name>
<proteinExistence type="predicted"/>
<protein>
    <submittedName>
        <fullName evidence="1">Uncharacterized protein</fullName>
    </submittedName>
</protein>
<keyword evidence="2" id="KW-1185">Reference proteome</keyword>
<evidence type="ECO:0000313" key="1">
    <source>
        <dbReference type="EMBL" id="RFM32446.1"/>
    </source>
</evidence>
<gene>
    <name evidence="1" type="ORF">DXN04_22430</name>
</gene>
<dbReference type="RefSeq" id="WP_116855639.1">
    <property type="nucleotide sequence ID" value="NZ_QTJV01000009.1"/>
</dbReference>
<dbReference type="Proteomes" id="UP000261174">
    <property type="component" value="Unassembled WGS sequence"/>
</dbReference>
<dbReference type="OrthoDB" id="7054911at2"/>
<comment type="caution">
    <text evidence="1">The sequence shown here is derived from an EMBL/GenBank/DDBJ whole genome shotgun (WGS) entry which is preliminary data.</text>
</comment>
<organism evidence="1 2">
    <name type="scientific">Chitinophaga silvisoli</name>
    <dbReference type="NCBI Taxonomy" id="2291814"/>
    <lineage>
        <taxon>Bacteria</taxon>
        <taxon>Pseudomonadati</taxon>
        <taxon>Bacteroidota</taxon>
        <taxon>Chitinophagia</taxon>
        <taxon>Chitinophagales</taxon>
        <taxon>Chitinophagaceae</taxon>
        <taxon>Chitinophaga</taxon>
    </lineage>
</organism>
<accession>A0A3E1NWY9</accession>
<evidence type="ECO:0000313" key="2">
    <source>
        <dbReference type="Proteomes" id="UP000261174"/>
    </source>
</evidence>
<dbReference type="AlphaFoldDB" id="A0A3E1NWY9"/>
<dbReference type="EMBL" id="QTJV01000009">
    <property type="protein sequence ID" value="RFM32446.1"/>
    <property type="molecule type" value="Genomic_DNA"/>
</dbReference>
<dbReference type="InterPro" id="IPR029035">
    <property type="entry name" value="DHS-like_NAD/FAD-binding_dom"/>
</dbReference>
<sequence>MKNIVLFLGAGTSKAFGYPLTREILPNIITAINEETLFKNAGKVLAAEYRFMLKNLLISLSPGIAHYLEKRTIEDKSSLPLVTELLSQVDYSIISFRDIKDWNFEFGNQIIRKPESLRSRWQLDDLKALFEWAIISEIQPKKREITKGKEGIPHSLDGFIEWIKKTNRSGKAFATVITSNYDYSLEWSLLDWGEANDAYKIFDYGLSWRNPFDKGEVFLRPAKSRFKIFKLHGSSDWLQCQRCGYIYINTTEDLMKIPFSNKKEEYNTCHCGYWPLKPILVTPSFARSFYDSNLYEIWKASLEALRTANEWIIIGYSLPAEDLNIKSLFLRSLQGRENWPVIKVIQQPNSSSVQYDNFFGKGKYEFITDGFENYVFH</sequence>
<dbReference type="SUPFAM" id="SSF52467">
    <property type="entry name" value="DHS-like NAD/FAD-binding domain"/>
    <property type="match status" value="1"/>
</dbReference>